<dbReference type="GO" id="GO:0006351">
    <property type="term" value="P:DNA-templated transcription"/>
    <property type="evidence" value="ECO:0007669"/>
    <property type="project" value="InterPro"/>
</dbReference>
<dbReference type="Pfam" id="PF00172">
    <property type="entry name" value="Zn_clus"/>
    <property type="match status" value="1"/>
</dbReference>
<organism evidence="8 9">
    <name type="scientific">Aspergillus pseudotamarii</name>
    <dbReference type="NCBI Taxonomy" id="132259"/>
    <lineage>
        <taxon>Eukaryota</taxon>
        <taxon>Fungi</taxon>
        <taxon>Dikarya</taxon>
        <taxon>Ascomycota</taxon>
        <taxon>Pezizomycotina</taxon>
        <taxon>Eurotiomycetes</taxon>
        <taxon>Eurotiomycetidae</taxon>
        <taxon>Eurotiales</taxon>
        <taxon>Aspergillaceae</taxon>
        <taxon>Aspergillus</taxon>
        <taxon>Aspergillus subgen. Circumdati</taxon>
    </lineage>
</organism>
<dbReference type="Gene3D" id="4.10.240.10">
    <property type="entry name" value="Zn(2)-C6 fungal-type DNA-binding domain"/>
    <property type="match status" value="1"/>
</dbReference>
<evidence type="ECO:0000313" key="9">
    <source>
        <dbReference type="Proteomes" id="UP000325672"/>
    </source>
</evidence>
<evidence type="ECO:0000256" key="5">
    <source>
        <dbReference type="ARBA" id="ARBA00023163"/>
    </source>
</evidence>
<dbReference type="GO" id="GO:0000981">
    <property type="term" value="F:DNA-binding transcription factor activity, RNA polymerase II-specific"/>
    <property type="evidence" value="ECO:0007669"/>
    <property type="project" value="InterPro"/>
</dbReference>
<dbReference type="CDD" id="cd00067">
    <property type="entry name" value="GAL4"/>
    <property type="match status" value="1"/>
</dbReference>
<dbReference type="SUPFAM" id="SSF57701">
    <property type="entry name" value="Zn2/Cys6 DNA-binding domain"/>
    <property type="match status" value="1"/>
</dbReference>
<dbReference type="PROSITE" id="PS00463">
    <property type="entry name" value="ZN2_CY6_FUNGAL_1"/>
    <property type="match status" value="1"/>
</dbReference>
<keyword evidence="4" id="KW-0238">DNA-binding</keyword>
<keyword evidence="9" id="KW-1185">Reference proteome</keyword>
<dbReference type="GO" id="GO:0003677">
    <property type="term" value="F:DNA binding"/>
    <property type="evidence" value="ECO:0007669"/>
    <property type="project" value="UniProtKB-KW"/>
</dbReference>
<dbReference type="GeneID" id="43646092"/>
<name>A0A5N6TA25_ASPPS</name>
<sequence>MRPQMRQTQRVPRSCIQCTRRKVKCSKRIPCDKCIERGESAACVREVVKVAGKVTVAVDEDVPSDDSATGAASKLLEENMSLKMRIRQLESVLSRPEMLKVEANIPRRTAAVEDFQSSESILSEFQRLPFQLSVEPRQGHADSTRPWDDHVMLCLPARHWSEVIVKFSLREFGWVHCALDASVFMREHDAFWDSLIANERNSLRDHAWIAVYLSVLAVGVYFISEEKIQNLQLVYESFSARDPSVRSSLDRGSIELSRSWRAAALKELNYANYTGKPSLRTVQALTILNVIHKNLGESDQEYILHGTAVNVARLIGLDRLGHDRGTVSTHMESLESNSSQQNVLRRLWWTLVVCDWIAVWSRPITIHPESFTTVLEVTEGQSTFIDGTFASASPHSFGEGANRPSTFEYHRAIAQLAITIQTHVGSIKSWNIKVLQDTLGELDRISLSFPPHLSSVGQETTMDVVGHETNWITVQRFLLHNCLDSWRIHLCVAILPHILENPNEDGGDVLQHGILAANRLLQRRQHAPCSHFHKFWAVTASIITAGIYTIIDLICLRKYRSPPELSERRELVRLSINLLEQSFTETRHGALLVLRRLSHLYDIIDPSQEINRLVLSKIVRLTASPRLWASLPDADATLGYLFPEPGFDNPGNTSSSSPSSSHCVEGRISGEYSTLPEFPVELDFFTTAIGRGEILPHFGDLSSSLELIDMSMPWLDPFPLDDFVKQS</sequence>
<accession>A0A5N6TA25</accession>
<dbReference type="AlphaFoldDB" id="A0A5N6TA25"/>
<evidence type="ECO:0000256" key="1">
    <source>
        <dbReference type="ARBA" id="ARBA00004123"/>
    </source>
</evidence>
<dbReference type="InterPro" id="IPR036864">
    <property type="entry name" value="Zn2-C6_fun-type_DNA-bd_sf"/>
</dbReference>
<dbReference type="EMBL" id="ML743552">
    <property type="protein sequence ID" value="KAE8143163.1"/>
    <property type="molecule type" value="Genomic_DNA"/>
</dbReference>
<feature type="domain" description="Zn(2)-C6 fungal-type" evidence="7">
    <location>
        <begin position="14"/>
        <end position="45"/>
    </location>
</feature>
<evidence type="ECO:0000259" key="7">
    <source>
        <dbReference type="PROSITE" id="PS50048"/>
    </source>
</evidence>
<dbReference type="OrthoDB" id="1747771at2759"/>
<evidence type="ECO:0000313" key="8">
    <source>
        <dbReference type="EMBL" id="KAE8143163.1"/>
    </source>
</evidence>
<keyword evidence="2" id="KW-0479">Metal-binding</keyword>
<dbReference type="GO" id="GO:0008270">
    <property type="term" value="F:zinc ion binding"/>
    <property type="evidence" value="ECO:0007669"/>
    <property type="project" value="InterPro"/>
</dbReference>
<dbReference type="InterPro" id="IPR050613">
    <property type="entry name" value="Sec_Metabolite_Reg"/>
</dbReference>
<dbReference type="PANTHER" id="PTHR31001:SF76">
    <property type="entry name" value="ZN(2)-C6 FUNGAL-TYPE DOMAIN-CONTAINING PROTEIN"/>
    <property type="match status" value="1"/>
</dbReference>
<keyword evidence="5" id="KW-0804">Transcription</keyword>
<evidence type="ECO:0000256" key="3">
    <source>
        <dbReference type="ARBA" id="ARBA00023015"/>
    </source>
</evidence>
<dbReference type="PROSITE" id="PS50048">
    <property type="entry name" value="ZN2_CY6_FUNGAL_2"/>
    <property type="match status" value="1"/>
</dbReference>
<dbReference type="SMART" id="SM00066">
    <property type="entry name" value="GAL4"/>
    <property type="match status" value="1"/>
</dbReference>
<evidence type="ECO:0000256" key="2">
    <source>
        <dbReference type="ARBA" id="ARBA00022723"/>
    </source>
</evidence>
<evidence type="ECO:0000256" key="6">
    <source>
        <dbReference type="ARBA" id="ARBA00023242"/>
    </source>
</evidence>
<dbReference type="CDD" id="cd12148">
    <property type="entry name" value="fungal_TF_MHR"/>
    <property type="match status" value="1"/>
</dbReference>
<dbReference type="InterPro" id="IPR001138">
    <property type="entry name" value="Zn2Cys6_DnaBD"/>
</dbReference>
<dbReference type="GO" id="GO:0009893">
    <property type="term" value="P:positive regulation of metabolic process"/>
    <property type="evidence" value="ECO:0007669"/>
    <property type="project" value="UniProtKB-ARBA"/>
</dbReference>
<dbReference type="InterPro" id="IPR007219">
    <property type="entry name" value="XnlR_reg_dom"/>
</dbReference>
<gene>
    <name evidence="8" type="ORF">BDV38DRAFT_291933</name>
</gene>
<keyword evidence="6" id="KW-0539">Nucleus</keyword>
<proteinExistence type="predicted"/>
<protein>
    <recommendedName>
        <fullName evidence="7">Zn(2)-C6 fungal-type domain-containing protein</fullName>
    </recommendedName>
</protein>
<keyword evidence="3" id="KW-0805">Transcription regulation</keyword>
<dbReference type="GO" id="GO:0005634">
    <property type="term" value="C:nucleus"/>
    <property type="evidence" value="ECO:0007669"/>
    <property type="project" value="UniProtKB-SubCell"/>
</dbReference>
<evidence type="ECO:0000256" key="4">
    <source>
        <dbReference type="ARBA" id="ARBA00023125"/>
    </source>
</evidence>
<dbReference type="PANTHER" id="PTHR31001">
    <property type="entry name" value="UNCHARACTERIZED TRANSCRIPTIONAL REGULATORY PROTEIN"/>
    <property type="match status" value="1"/>
</dbReference>
<dbReference type="RefSeq" id="XP_031919226.1">
    <property type="nucleotide sequence ID" value="XM_032061882.1"/>
</dbReference>
<dbReference type="Pfam" id="PF04082">
    <property type="entry name" value="Fungal_trans"/>
    <property type="match status" value="1"/>
</dbReference>
<reference evidence="8 9" key="1">
    <citation type="submission" date="2019-04" db="EMBL/GenBank/DDBJ databases">
        <title>Friends and foes A comparative genomics study of 23 Aspergillus species from section Flavi.</title>
        <authorList>
            <consortium name="DOE Joint Genome Institute"/>
            <person name="Kjaerbolling I."/>
            <person name="Vesth T."/>
            <person name="Frisvad J.C."/>
            <person name="Nybo J.L."/>
            <person name="Theobald S."/>
            <person name="Kildgaard S."/>
            <person name="Isbrandt T."/>
            <person name="Kuo A."/>
            <person name="Sato A."/>
            <person name="Lyhne E.K."/>
            <person name="Kogle M.E."/>
            <person name="Wiebenga A."/>
            <person name="Kun R.S."/>
            <person name="Lubbers R.J."/>
            <person name="Makela M.R."/>
            <person name="Barry K."/>
            <person name="Chovatia M."/>
            <person name="Clum A."/>
            <person name="Daum C."/>
            <person name="Haridas S."/>
            <person name="He G."/>
            <person name="LaButti K."/>
            <person name="Lipzen A."/>
            <person name="Mondo S."/>
            <person name="Riley R."/>
            <person name="Salamov A."/>
            <person name="Simmons B.A."/>
            <person name="Magnuson J.K."/>
            <person name="Henrissat B."/>
            <person name="Mortensen U.H."/>
            <person name="Larsen T.O."/>
            <person name="Devries R.P."/>
            <person name="Grigoriev I.V."/>
            <person name="Machida M."/>
            <person name="Baker S.E."/>
            <person name="Andersen M.R."/>
        </authorList>
    </citation>
    <scope>NUCLEOTIDE SEQUENCE [LARGE SCALE GENOMIC DNA]</scope>
    <source>
        <strain evidence="8 9">CBS 117625</strain>
    </source>
</reference>
<comment type="subcellular location">
    <subcellularLocation>
        <location evidence="1">Nucleus</location>
    </subcellularLocation>
</comment>
<dbReference type="Proteomes" id="UP000325672">
    <property type="component" value="Unassembled WGS sequence"/>
</dbReference>